<proteinExistence type="predicted"/>
<organism evidence="1 2">
    <name type="scientific">Comamonas kerstersii</name>
    <dbReference type="NCBI Taxonomy" id="225992"/>
    <lineage>
        <taxon>Bacteria</taxon>
        <taxon>Pseudomonadati</taxon>
        <taxon>Pseudomonadota</taxon>
        <taxon>Betaproteobacteria</taxon>
        <taxon>Burkholderiales</taxon>
        <taxon>Comamonadaceae</taxon>
        <taxon>Comamonas</taxon>
    </lineage>
</organism>
<reference evidence="1 2" key="1">
    <citation type="submission" date="2015-12" db="EMBL/GenBank/DDBJ databases">
        <title>Complete genome sequence of a multi-drug resistant strain Acidovorax sp. 12322-1.</title>
        <authorList>
            <person name="Ming D."/>
            <person name="Wang M."/>
            <person name="Hu S."/>
            <person name="Zhou Y."/>
            <person name="Jiang T."/>
        </authorList>
    </citation>
    <scope>NUCLEOTIDE SEQUENCE [LARGE SCALE GENOMIC DNA]</scope>
    <source>
        <strain evidence="1 2">12322-1</strain>
    </source>
</reference>
<protein>
    <recommendedName>
        <fullName evidence="3">2'-5' RNA ligase family protein</fullName>
    </recommendedName>
</protein>
<keyword evidence="2" id="KW-1185">Reference proteome</keyword>
<dbReference type="SUPFAM" id="SSF55144">
    <property type="entry name" value="LigT-like"/>
    <property type="match status" value="1"/>
</dbReference>
<comment type="caution">
    <text evidence="1">The sequence shown here is derived from an EMBL/GenBank/DDBJ whole genome shotgun (WGS) entry which is preliminary data.</text>
</comment>
<evidence type="ECO:0000313" key="1">
    <source>
        <dbReference type="EMBL" id="KUF40564.1"/>
    </source>
</evidence>
<dbReference type="Gene3D" id="3.90.1140.10">
    <property type="entry name" value="Cyclic phosphodiesterase"/>
    <property type="match status" value="1"/>
</dbReference>
<dbReference type="InterPro" id="IPR009097">
    <property type="entry name" value="Cyclic_Pdiesterase"/>
</dbReference>
<dbReference type="Pfam" id="PF13563">
    <property type="entry name" value="2_5_RNA_ligase2"/>
    <property type="match status" value="1"/>
</dbReference>
<dbReference type="Proteomes" id="UP000053300">
    <property type="component" value="Unassembled WGS sequence"/>
</dbReference>
<evidence type="ECO:0008006" key="3">
    <source>
        <dbReference type="Google" id="ProtNLM"/>
    </source>
</evidence>
<accession>A0A0W7Z063</accession>
<dbReference type="EMBL" id="LPXH01000027">
    <property type="protein sequence ID" value="KUF40564.1"/>
    <property type="molecule type" value="Genomic_DNA"/>
</dbReference>
<sequence>MPTIAHTEVCEDRDFAEWHQGRPWCGVWVVRAEAPRVQALVQVARSALRPWLLPRYARQPHITLAYRGLMPRDAADTQAEFGLPQLLADVQALQAAQLPPFAWQLQGVGSFSTVPYLALSHSPALHIAHEALMARMPYPGWHYVPHITLGHYGRRLPLAEALQALQSSVPGGPLHAAQADALWLARYRSSDIAGPLYFEGRFDLATQQYVAEPEALLQP</sequence>
<dbReference type="STRING" id="225992.B5M06_07360"/>
<evidence type="ECO:0000313" key="2">
    <source>
        <dbReference type="Proteomes" id="UP000053300"/>
    </source>
</evidence>
<gene>
    <name evidence="1" type="ORF">AS359_03340</name>
</gene>
<name>A0A0W7Z063_9BURK</name>
<dbReference type="RefSeq" id="WP_058879990.1">
    <property type="nucleotide sequence ID" value="NZ_LPXH01000027.1"/>
</dbReference>
<dbReference type="AlphaFoldDB" id="A0A0W7Z063"/>